<dbReference type="InterPro" id="IPR016718">
    <property type="entry name" value="rRNA_m1G-MeTrfase_A_prd"/>
</dbReference>
<keyword evidence="2" id="KW-0949">S-adenosyl-L-methionine</keyword>
<dbReference type="InterPro" id="IPR048647">
    <property type="entry name" value="RlmA_N"/>
</dbReference>
<dbReference type="PANTHER" id="PTHR43591">
    <property type="entry name" value="METHYLTRANSFERASE"/>
    <property type="match status" value="1"/>
</dbReference>
<evidence type="ECO:0000256" key="1">
    <source>
        <dbReference type="PIRSR" id="PIRSR018249-1"/>
    </source>
</evidence>
<reference evidence="5 6" key="1">
    <citation type="submission" date="2017-02" db="EMBL/GenBank/DDBJ databases">
        <authorList>
            <person name="Peterson S.W."/>
        </authorList>
    </citation>
    <scope>NUCLEOTIDE SEQUENCE [LARGE SCALE GENOMIC DNA]</scope>
    <source>
        <strain evidence="5 6">CECT 9027</strain>
    </source>
</reference>
<dbReference type="NCBIfam" id="NF008300">
    <property type="entry name" value="PRK11088.1"/>
    <property type="match status" value="1"/>
</dbReference>
<dbReference type="EMBL" id="FUFT01000002">
    <property type="protein sequence ID" value="SJL82804.1"/>
    <property type="molecule type" value="Genomic_DNA"/>
</dbReference>
<evidence type="ECO:0000259" key="3">
    <source>
        <dbReference type="Pfam" id="PF13649"/>
    </source>
</evidence>
<dbReference type="InterPro" id="IPR029063">
    <property type="entry name" value="SAM-dependent_MTases_sf"/>
</dbReference>
<feature type="domain" description="23S rRNA (guanine(745)-N(1))-methyltransferase N-terminal" evidence="4">
    <location>
        <begin position="3"/>
        <end position="46"/>
    </location>
</feature>
<protein>
    <submittedName>
        <fullName evidence="5">23S rRNA (Guanine(745)-N(1))-methyltransferase</fullName>
        <ecNumber evidence="5">2.1.1.187</ecNumber>
    </submittedName>
</protein>
<dbReference type="Proteomes" id="UP000189475">
    <property type="component" value="Unassembled WGS sequence"/>
</dbReference>
<keyword evidence="6" id="KW-1185">Reference proteome</keyword>
<dbReference type="Gene3D" id="3.40.50.150">
    <property type="entry name" value="Vaccinia Virus protein VP39"/>
    <property type="match status" value="1"/>
</dbReference>
<feature type="binding site" evidence="2">
    <location>
        <position position="67"/>
    </location>
    <ligand>
        <name>S-adenosyl-L-methionine</name>
        <dbReference type="ChEBI" id="CHEBI:59789"/>
    </ligand>
</feature>
<feature type="binding site" evidence="1">
    <location>
        <position position="25"/>
    </location>
    <ligand>
        <name>Zn(2+)</name>
        <dbReference type="ChEBI" id="CHEBI:29105"/>
    </ligand>
</feature>
<dbReference type="EC" id="2.1.1.187" evidence="5"/>
<dbReference type="GO" id="GO:0046872">
    <property type="term" value="F:metal ion binding"/>
    <property type="evidence" value="ECO:0007669"/>
    <property type="project" value="UniProtKB-KW"/>
</dbReference>
<dbReference type="SUPFAM" id="SSF53335">
    <property type="entry name" value="S-adenosyl-L-methionine-dependent methyltransferases"/>
    <property type="match status" value="1"/>
</dbReference>
<evidence type="ECO:0000259" key="4">
    <source>
        <dbReference type="Pfam" id="PF21302"/>
    </source>
</evidence>
<feature type="binding site" evidence="2">
    <location>
        <begin position="96"/>
        <end position="97"/>
    </location>
    <ligand>
        <name>S-adenosyl-L-methionine</name>
        <dbReference type="ChEBI" id="CHEBI:59789"/>
    </ligand>
</feature>
<dbReference type="InterPro" id="IPR041698">
    <property type="entry name" value="Methyltransf_25"/>
</dbReference>
<accession>A0A1R4B1K6</accession>
<dbReference type="PIRSF" id="PIRSF018249">
    <property type="entry name" value="MyrA_prd"/>
    <property type="match status" value="1"/>
</dbReference>
<dbReference type="AlphaFoldDB" id="A0A1R4B1K6"/>
<dbReference type="STRING" id="1918946.VPAL9027_00744"/>
<dbReference type="GO" id="GO:0052911">
    <property type="term" value="F:23S rRNA (guanine(745)-N(1))-methyltransferase activity"/>
    <property type="evidence" value="ECO:0007669"/>
    <property type="project" value="UniProtKB-EC"/>
</dbReference>
<dbReference type="Pfam" id="PF13649">
    <property type="entry name" value="Methyltransf_25"/>
    <property type="match status" value="1"/>
</dbReference>
<organism evidence="5 6">
    <name type="scientific">Vibrio palustris</name>
    <dbReference type="NCBI Taxonomy" id="1918946"/>
    <lineage>
        <taxon>Bacteria</taxon>
        <taxon>Pseudomonadati</taxon>
        <taxon>Pseudomonadota</taxon>
        <taxon>Gammaproteobacteria</taxon>
        <taxon>Vibrionales</taxon>
        <taxon>Vibrionaceae</taxon>
        <taxon>Vibrio</taxon>
    </lineage>
</organism>
<feature type="domain" description="Methyltransferase" evidence="3">
    <location>
        <begin position="89"/>
        <end position="176"/>
    </location>
</feature>
<dbReference type="FunFam" id="3.40.50.150:FF:000163">
    <property type="entry name" value="23S rRNA methyltransferase A"/>
    <property type="match status" value="1"/>
</dbReference>
<gene>
    <name evidence="5" type="primary">rlmA</name>
    <name evidence="5" type="ORF">VPAL9027_00744</name>
</gene>
<keyword evidence="1" id="KW-0862">Zinc</keyword>
<evidence type="ECO:0000256" key="2">
    <source>
        <dbReference type="PIRSR" id="PIRSR018249-2"/>
    </source>
</evidence>
<keyword evidence="5" id="KW-0808">Transferase</keyword>
<dbReference type="CDD" id="cd02440">
    <property type="entry name" value="AdoMet_MTases"/>
    <property type="match status" value="1"/>
</dbReference>
<proteinExistence type="predicted"/>
<evidence type="ECO:0000313" key="5">
    <source>
        <dbReference type="EMBL" id="SJL82804.1"/>
    </source>
</evidence>
<dbReference type="OrthoDB" id="108476at2"/>
<feature type="binding site" evidence="1">
    <location>
        <position position="21"/>
    </location>
    <ligand>
        <name>Zn(2+)</name>
        <dbReference type="ChEBI" id="CHEBI:29105"/>
    </ligand>
</feature>
<feature type="binding site" evidence="2">
    <location>
        <position position="187"/>
    </location>
    <ligand>
        <name>S-adenosyl-L-methionine</name>
        <dbReference type="ChEBI" id="CHEBI:59789"/>
    </ligand>
</feature>
<evidence type="ECO:0000313" key="6">
    <source>
        <dbReference type="Proteomes" id="UP000189475"/>
    </source>
</evidence>
<keyword evidence="1" id="KW-0479">Metal-binding</keyword>
<dbReference type="Pfam" id="PF21302">
    <property type="entry name" value="Zn_ribbon_RlmA"/>
    <property type="match status" value="1"/>
</dbReference>
<name>A0A1R4B1K6_9VIBR</name>
<keyword evidence="5" id="KW-0489">Methyltransferase</keyword>
<sequence>MAYQCPLCHTPLTHQVRSYVCDNQHQFDIAKEGYVNLMPVQHKRSKDPGDNKAMTQARRRFLNGSHYDAMRDRVATLCTEHLAGTCNQVLDLGCGEGYYTTHIANTLQSRDNNATIYGLDISKVAIRYAAKRYHHCHFSVASSQRLPFSEHSLDAVVRIYAPSNPKEILRCIRPGGFLLTVTPAARHLFEYKECIYDTVKLHDETPESLDGFTLEHSEKVNYTMALPGSDAFDLLQMTPFYWHANDNFRDSLSQATIFPCEADFMVHLYRKS</sequence>
<dbReference type="RefSeq" id="WP_077312431.1">
    <property type="nucleotide sequence ID" value="NZ_AP024887.1"/>
</dbReference>